<evidence type="ECO:0008006" key="3">
    <source>
        <dbReference type="Google" id="ProtNLM"/>
    </source>
</evidence>
<evidence type="ECO:0000313" key="1">
    <source>
        <dbReference type="EMBL" id="KAA6393134.1"/>
    </source>
</evidence>
<name>A0A5J4WDR6_9EUKA</name>
<proteinExistence type="predicted"/>
<dbReference type="AlphaFoldDB" id="A0A5J4WDR6"/>
<evidence type="ECO:0000313" key="2">
    <source>
        <dbReference type="Proteomes" id="UP000324800"/>
    </source>
</evidence>
<comment type="caution">
    <text evidence="1">The sequence shown here is derived from an EMBL/GenBank/DDBJ whole genome shotgun (WGS) entry which is preliminary data.</text>
</comment>
<dbReference type="OrthoDB" id="6083831at2759"/>
<organism evidence="1 2">
    <name type="scientific">Streblomastix strix</name>
    <dbReference type="NCBI Taxonomy" id="222440"/>
    <lineage>
        <taxon>Eukaryota</taxon>
        <taxon>Metamonada</taxon>
        <taxon>Preaxostyla</taxon>
        <taxon>Oxymonadida</taxon>
        <taxon>Streblomastigidae</taxon>
        <taxon>Streblomastix</taxon>
    </lineage>
</organism>
<protein>
    <recommendedName>
        <fullName evidence="3">Reverse transcriptase domain-containing protein</fullName>
    </recommendedName>
</protein>
<gene>
    <name evidence="1" type="ORF">EZS28_011343</name>
</gene>
<accession>A0A5J4WDR6</accession>
<dbReference type="Proteomes" id="UP000324800">
    <property type="component" value="Unassembled WGS sequence"/>
</dbReference>
<sequence length="175" mass="19925">MPFGVATAHQIFMKTLKLAITKAIKRQQLRIFKQADDILLLNCVQQILGHGTMEINDFFSSLEWLIMEDKSTIEPSQEFEFLGWLWRTEEKTFQLMVDTRISILKELGIMMNKNIVETSASTDKVSESLKEQDGKLERVEQHSATDIVIAKGSELEMDDSKDGLGAALKSPQFEK</sequence>
<dbReference type="EMBL" id="SNRW01002331">
    <property type="protein sequence ID" value="KAA6393134.1"/>
    <property type="molecule type" value="Genomic_DNA"/>
</dbReference>
<reference evidence="1 2" key="1">
    <citation type="submission" date="2019-03" db="EMBL/GenBank/DDBJ databases">
        <title>Single cell metagenomics reveals metabolic interactions within the superorganism composed of flagellate Streblomastix strix and complex community of Bacteroidetes bacteria on its surface.</title>
        <authorList>
            <person name="Treitli S.C."/>
            <person name="Kolisko M."/>
            <person name="Husnik F."/>
            <person name="Keeling P."/>
            <person name="Hampl V."/>
        </authorList>
    </citation>
    <scope>NUCLEOTIDE SEQUENCE [LARGE SCALE GENOMIC DNA]</scope>
    <source>
        <strain evidence="1">ST1C</strain>
    </source>
</reference>